<dbReference type="EMBL" id="AP025591">
    <property type="protein sequence ID" value="BDG02228.1"/>
    <property type="molecule type" value="Genomic_DNA"/>
</dbReference>
<organism evidence="3 4">
    <name type="scientific">Anaeromyxobacter oryzae</name>
    <dbReference type="NCBI Taxonomy" id="2918170"/>
    <lineage>
        <taxon>Bacteria</taxon>
        <taxon>Pseudomonadati</taxon>
        <taxon>Myxococcota</taxon>
        <taxon>Myxococcia</taxon>
        <taxon>Myxococcales</taxon>
        <taxon>Cystobacterineae</taxon>
        <taxon>Anaeromyxobacteraceae</taxon>
        <taxon>Anaeromyxobacter</taxon>
    </lineage>
</organism>
<evidence type="ECO:0000313" key="4">
    <source>
        <dbReference type="Proteomes" id="UP001162891"/>
    </source>
</evidence>
<dbReference type="RefSeq" id="WP_248359670.1">
    <property type="nucleotide sequence ID" value="NZ_AP025591.1"/>
</dbReference>
<accession>A0ABN6MMF2</accession>
<keyword evidence="2" id="KW-1133">Transmembrane helix</keyword>
<evidence type="ECO:0000256" key="1">
    <source>
        <dbReference type="SAM" id="MobiDB-lite"/>
    </source>
</evidence>
<gene>
    <name evidence="3" type="ORF">AMOR_12240</name>
</gene>
<evidence type="ECO:0000256" key="2">
    <source>
        <dbReference type="SAM" id="Phobius"/>
    </source>
</evidence>
<dbReference type="Proteomes" id="UP001162891">
    <property type="component" value="Chromosome"/>
</dbReference>
<keyword evidence="4" id="KW-1185">Reference proteome</keyword>
<protein>
    <submittedName>
        <fullName evidence="3">Uncharacterized protein</fullName>
    </submittedName>
</protein>
<keyword evidence="2" id="KW-0812">Transmembrane</keyword>
<reference evidence="4" key="1">
    <citation type="journal article" date="2022" name="Int. J. Syst. Evol. Microbiol.">
        <title>Anaeromyxobacter oryzae sp. nov., Anaeromyxobacter diazotrophicus sp. nov. and Anaeromyxobacter paludicola sp. nov., isolated from paddy soils.</title>
        <authorList>
            <person name="Itoh H."/>
            <person name="Xu Z."/>
            <person name="Mise K."/>
            <person name="Masuda Y."/>
            <person name="Ushijima N."/>
            <person name="Hayakawa C."/>
            <person name="Shiratori Y."/>
            <person name="Senoo K."/>
        </authorList>
    </citation>
    <scope>NUCLEOTIDE SEQUENCE [LARGE SCALE GENOMIC DNA]</scope>
    <source>
        <strain evidence="4">Red232</strain>
    </source>
</reference>
<keyword evidence="2" id="KW-0472">Membrane</keyword>
<sequence length="101" mass="10349">MDTAIASGVGALSPEVLPQIVPRQQLPRPTARAPAAPSRAPRCGPAFEGFGRRRTHDGLVLGGLFMLVSGLIGVGAWMAAEVGRGVAIAQACDGACSEARR</sequence>
<feature type="region of interest" description="Disordered" evidence="1">
    <location>
        <begin position="20"/>
        <end position="48"/>
    </location>
</feature>
<evidence type="ECO:0000313" key="3">
    <source>
        <dbReference type="EMBL" id="BDG02228.1"/>
    </source>
</evidence>
<feature type="compositionally biased region" description="Low complexity" evidence="1">
    <location>
        <begin position="27"/>
        <end position="46"/>
    </location>
</feature>
<name>A0ABN6MMF2_9BACT</name>
<proteinExistence type="predicted"/>
<feature type="transmembrane region" description="Helical" evidence="2">
    <location>
        <begin position="59"/>
        <end position="80"/>
    </location>
</feature>